<evidence type="ECO:0000256" key="5">
    <source>
        <dbReference type="ARBA" id="ARBA00022787"/>
    </source>
</evidence>
<dbReference type="PANTHER" id="PTHR46867">
    <property type="entry name" value="MITOCHONDRIAL IMPORT RECEPTOR SUBUNIT TOM9-2"/>
    <property type="match status" value="1"/>
</dbReference>
<sequence>MAFSKALESVPYGLWKLSKSTGKAAWIAGTTFLVLVVPLIIAMDQEAQIVEAETQALNALTGAPAKSS</sequence>
<evidence type="ECO:0000256" key="2">
    <source>
        <dbReference type="ARBA" id="ARBA00009874"/>
    </source>
</evidence>
<dbReference type="PANTHER" id="PTHR46867:SF4">
    <property type="entry name" value="MITOCHONDRIAL IMPORT RECEPTOR SUBUNIT TOM9-2"/>
    <property type="match status" value="1"/>
</dbReference>
<keyword evidence="9" id="KW-0496">Mitochondrion</keyword>
<keyword evidence="7 12" id="KW-1133">Transmembrane helix</keyword>
<dbReference type="InterPro" id="IPR005683">
    <property type="entry name" value="Tom22"/>
</dbReference>
<name>A0AAD9IGF0_PROWI</name>
<keyword evidence="11 13" id="KW-0675">Receptor</keyword>
<organism evidence="13 14">
    <name type="scientific">Prototheca wickerhamii</name>
    <dbReference type="NCBI Taxonomy" id="3111"/>
    <lineage>
        <taxon>Eukaryota</taxon>
        <taxon>Viridiplantae</taxon>
        <taxon>Chlorophyta</taxon>
        <taxon>core chlorophytes</taxon>
        <taxon>Trebouxiophyceae</taxon>
        <taxon>Chlorellales</taxon>
        <taxon>Chlorellaceae</taxon>
        <taxon>Prototheca</taxon>
    </lineage>
</organism>
<evidence type="ECO:0000256" key="4">
    <source>
        <dbReference type="ARBA" id="ARBA00022692"/>
    </source>
</evidence>
<evidence type="ECO:0000256" key="3">
    <source>
        <dbReference type="ARBA" id="ARBA00022448"/>
    </source>
</evidence>
<evidence type="ECO:0000313" key="14">
    <source>
        <dbReference type="Proteomes" id="UP001255856"/>
    </source>
</evidence>
<dbReference type="CDD" id="cd22884">
    <property type="entry name" value="TOM22"/>
    <property type="match status" value="1"/>
</dbReference>
<evidence type="ECO:0000256" key="6">
    <source>
        <dbReference type="ARBA" id="ARBA00022927"/>
    </source>
</evidence>
<evidence type="ECO:0000256" key="8">
    <source>
        <dbReference type="ARBA" id="ARBA00023010"/>
    </source>
</evidence>
<dbReference type="GO" id="GO:0006886">
    <property type="term" value="P:intracellular protein transport"/>
    <property type="evidence" value="ECO:0007669"/>
    <property type="project" value="InterPro"/>
</dbReference>
<dbReference type="Pfam" id="PF04281">
    <property type="entry name" value="Tom22"/>
    <property type="match status" value="1"/>
</dbReference>
<keyword evidence="5" id="KW-1000">Mitochondrion outer membrane</keyword>
<comment type="caution">
    <text evidence="13">The sequence shown here is derived from an EMBL/GenBank/DDBJ whole genome shotgun (WGS) entry which is preliminary data.</text>
</comment>
<evidence type="ECO:0000256" key="11">
    <source>
        <dbReference type="ARBA" id="ARBA00023170"/>
    </source>
</evidence>
<keyword evidence="14" id="KW-1185">Reference proteome</keyword>
<proteinExistence type="inferred from homology"/>
<dbReference type="GO" id="GO:0005741">
    <property type="term" value="C:mitochondrial outer membrane"/>
    <property type="evidence" value="ECO:0007669"/>
    <property type="project" value="UniProtKB-SubCell"/>
</dbReference>
<dbReference type="EMBL" id="JASFZW010000005">
    <property type="protein sequence ID" value="KAK2077989.1"/>
    <property type="molecule type" value="Genomic_DNA"/>
</dbReference>
<comment type="similarity">
    <text evidence="2">Belongs to the Tom22 family.</text>
</comment>
<feature type="transmembrane region" description="Helical" evidence="12">
    <location>
        <begin position="24"/>
        <end position="43"/>
    </location>
</feature>
<reference evidence="13" key="1">
    <citation type="submission" date="2021-01" db="EMBL/GenBank/DDBJ databases">
        <authorList>
            <person name="Eckstrom K.M.E."/>
        </authorList>
    </citation>
    <scope>NUCLEOTIDE SEQUENCE</scope>
    <source>
        <strain evidence="13">UVCC 0001</strain>
    </source>
</reference>
<keyword evidence="4 12" id="KW-0812">Transmembrane</keyword>
<dbReference type="InterPro" id="IPR017411">
    <property type="entry name" value="Tom22_pln"/>
</dbReference>
<protein>
    <submittedName>
        <fullName evidence="13">Mitochondrial import receptor subunit TOM9-2</fullName>
    </submittedName>
</protein>
<evidence type="ECO:0000256" key="1">
    <source>
        <dbReference type="ARBA" id="ARBA00004572"/>
    </source>
</evidence>
<dbReference type="Proteomes" id="UP001255856">
    <property type="component" value="Unassembled WGS sequence"/>
</dbReference>
<dbReference type="AlphaFoldDB" id="A0AAD9IGF0"/>
<keyword evidence="8" id="KW-0811">Translocation</keyword>
<evidence type="ECO:0000256" key="12">
    <source>
        <dbReference type="SAM" id="Phobius"/>
    </source>
</evidence>
<keyword evidence="10 12" id="KW-0472">Membrane</keyword>
<evidence type="ECO:0000256" key="7">
    <source>
        <dbReference type="ARBA" id="ARBA00022989"/>
    </source>
</evidence>
<evidence type="ECO:0000313" key="13">
    <source>
        <dbReference type="EMBL" id="KAK2077989.1"/>
    </source>
</evidence>
<keyword evidence="3" id="KW-0813">Transport</keyword>
<keyword evidence="6" id="KW-0653">Protein transport</keyword>
<accession>A0AAD9IGF0</accession>
<evidence type="ECO:0000256" key="9">
    <source>
        <dbReference type="ARBA" id="ARBA00023128"/>
    </source>
</evidence>
<comment type="subcellular location">
    <subcellularLocation>
        <location evidence="1">Mitochondrion outer membrane</location>
        <topology evidence="1">Single-pass membrane protein</topology>
    </subcellularLocation>
</comment>
<gene>
    <name evidence="13" type="primary">TOM92</name>
    <name evidence="13" type="ORF">QBZ16_003857</name>
</gene>
<evidence type="ECO:0000256" key="10">
    <source>
        <dbReference type="ARBA" id="ARBA00023136"/>
    </source>
</evidence>